<evidence type="ECO:0000256" key="2">
    <source>
        <dbReference type="ARBA" id="ARBA00018339"/>
    </source>
</evidence>
<evidence type="ECO:0000256" key="1">
    <source>
        <dbReference type="ARBA" id="ARBA00008838"/>
    </source>
</evidence>
<evidence type="ECO:0000313" key="8">
    <source>
        <dbReference type="Proteomes" id="UP000298327"/>
    </source>
</evidence>
<dbReference type="GO" id="GO:0005654">
    <property type="term" value="C:nucleoplasm"/>
    <property type="evidence" value="ECO:0007669"/>
    <property type="project" value="UniProtKB-SubCell"/>
</dbReference>
<dbReference type="GO" id="GO:0006364">
    <property type="term" value="P:rRNA processing"/>
    <property type="evidence" value="ECO:0007669"/>
    <property type="project" value="TreeGrafter"/>
</dbReference>
<evidence type="ECO:0000313" key="7">
    <source>
        <dbReference type="EMBL" id="TFY51115.1"/>
    </source>
</evidence>
<evidence type="ECO:0000256" key="6">
    <source>
        <dbReference type="SAM" id="MobiDB-lite"/>
    </source>
</evidence>
<reference evidence="7 8" key="1">
    <citation type="submission" date="2019-02" db="EMBL/GenBank/DDBJ databases">
        <title>Genome sequencing of the rare red list fungi Dentipellis fragilis.</title>
        <authorList>
            <person name="Buettner E."/>
            <person name="Kellner H."/>
        </authorList>
    </citation>
    <scope>NUCLEOTIDE SEQUENCE [LARGE SCALE GENOMIC DNA]</scope>
    <source>
        <strain evidence="7 8">DSM 105465</strain>
    </source>
</reference>
<protein>
    <recommendedName>
        <fullName evidence="2 5">Ribosome biogenesis protein NOP53</fullName>
    </recommendedName>
</protein>
<keyword evidence="4 5" id="KW-0539">Nucleus</keyword>
<dbReference type="GO" id="GO:0005730">
    <property type="term" value="C:nucleolus"/>
    <property type="evidence" value="ECO:0007669"/>
    <property type="project" value="UniProtKB-SubCell"/>
</dbReference>
<dbReference type="OrthoDB" id="5072at2759"/>
<accession>A0A4Y9XM13</accession>
<dbReference type="STRING" id="205917.A0A4Y9XM13"/>
<organism evidence="7 8">
    <name type="scientific">Dentipellis fragilis</name>
    <dbReference type="NCBI Taxonomy" id="205917"/>
    <lineage>
        <taxon>Eukaryota</taxon>
        <taxon>Fungi</taxon>
        <taxon>Dikarya</taxon>
        <taxon>Basidiomycota</taxon>
        <taxon>Agaricomycotina</taxon>
        <taxon>Agaricomycetes</taxon>
        <taxon>Russulales</taxon>
        <taxon>Hericiaceae</taxon>
        <taxon>Dentipellis</taxon>
    </lineage>
</organism>
<comment type="similarity">
    <text evidence="1 5">Belongs to the NOP53 family.</text>
</comment>
<feature type="region of interest" description="Disordered" evidence="6">
    <location>
        <begin position="124"/>
        <end position="145"/>
    </location>
</feature>
<dbReference type="PIRSF" id="PIRSF017302">
    <property type="entry name" value="Gltscr2"/>
    <property type="match status" value="1"/>
</dbReference>
<comment type="caution">
    <text evidence="7">The sequence shown here is derived from an EMBL/GenBank/DDBJ whole genome shotgun (WGS) entry which is preliminary data.</text>
</comment>
<feature type="compositionally biased region" description="Low complexity" evidence="6">
    <location>
        <begin position="1"/>
        <end position="18"/>
    </location>
</feature>
<dbReference type="Proteomes" id="UP000298327">
    <property type="component" value="Unassembled WGS sequence"/>
</dbReference>
<name>A0A4Y9XM13_9AGAM</name>
<feature type="region of interest" description="Disordered" evidence="6">
    <location>
        <begin position="1"/>
        <end position="49"/>
    </location>
</feature>
<keyword evidence="8" id="KW-1185">Reference proteome</keyword>
<dbReference type="InterPro" id="IPR011687">
    <property type="entry name" value="Nop53/GLTSCR2"/>
</dbReference>
<comment type="function">
    <text evidence="5">May play a role in ribosome biogenesis.</text>
</comment>
<evidence type="ECO:0000256" key="5">
    <source>
        <dbReference type="PIRNR" id="PIRNR017302"/>
    </source>
</evidence>
<evidence type="ECO:0000256" key="3">
    <source>
        <dbReference type="ARBA" id="ARBA00022517"/>
    </source>
</evidence>
<dbReference type="AlphaFoldDB" id="A0A4Y9XM13"/>
<dbReference type="GO" id="GO:0008097">
    <property type="term" value="F:5S rRNA binding"/>
    <property type="evidence" value="ECO:0007669"/>
    <property type="project" value="TreeGrafter"/>
</dbReference>
<keyword evidence="3 5" id="KW-0690">Ribosome biogenesis</keyword>
<dbReference type="Pfam" id="PF07767">
    <property type="entry name" value="Nop53"/>
    <property type="match status" value="1"/>
</dbReference>
<dbReference type="PANTHER" id="PTHR14211">
    <property type="entry name" value="GLIOMA SUPPRESSOR CANDIDATE REGION GENE 2"/>
    <property type="match status" value="1"/>
</dbReference>
<evidence type="ECO:0000256" key="4">
    <source>
        <dbReference type="ARBA" id="ARBA00023242"/>
    </source>
</evidence>
<sequence length="452" mass="50148">MAVTKAKSASTSGTTTTKLSKDSKKPKAATSVVGAPAQHKQTSRKGKKAWRKNVDLEDMEETLEDIRGEERLFGTALHHKKDEDLFMVDSKGDEKLRKALPKFSTSRLTSHKILAQRSAIPAVVSRPTSSGKKRSAAHVSSTDKDRLLRIGKKARRGPLNSIVDHDQFGEGSAVMEVSEAVKLSGKYDVWSGEVEVEGVKVKAPNVPHPRNAIAIPAIATPHAGASYNPDVAAHTELLRTAHELEEQRLKESMKGQDVKERVLAARRTEADIASGGVDGMLIDKPGEGVEEEDEAGEEVVKPKMPVRKTKQQRRKAEKLRAEKRALVERALRKRLLASVDTVKTLRKSTDATLAARAQAIAERRARVQEQLQKGLAGQRLGKHRVQEGEVDVQLGEDLSESLRGLRPEGNLFRDRFVSMQQRALIEPRVPVLPKKRRAQTKEVEKYAWKRFE</sequence>
<dbReference type="EMBL" id="SEOQ01001606">
    <property type="protein sequence ID" value="TFY51115.1"/>
    <property type="molecule type" value="Genomic_DNA"/>
</dbReference>
<proteinExistence type="inferred from homology"/>
<dbReference type="GO" id="GO:0000027">
    <property type="term" value="P:ribosomal large subunit assembly"/>
    <property type="evidence" value="ECO:0007669"/>
    <property type="project" value="UniProtKB-UniRule"/>
</dbReference>
<comment type="subcellular location">
    <subcellularLocation>
        <location evidence="5">Nucleus</location>
        <location evidence="5">Nucleolus</location>
    </subcellularLocation>
    <subcellularLocation>
        <location evidence="5">Nucleus</location>
        <location evidence="5">Nucleoplasm</location>
    </subcellularLocation>
</comment>
<gene>
    <name evidence="7" type="ORF">EVG20_g11161</name>
</gene>
<dbReference type="PANTHER" id="PTHR14211:SF7">
    <property type="entry name" value="RIBOSOME BIOGENESIS PROTEIN NOP53"/>
    <property type="match status" value="1"/>
</dbReference>